<dbReference type="GO" id="GO:0043590">
    <property type="term" value="C:bacterial nucleoid"/>
    <property type="evidence" value="ECO:0007669"/>
    <property type="project" value="TreeGrafter"/>
</dbReference>
<comment type="function">
    <text evidence="7">Involved in DNA repair and RecF pathway recombination.</text>
</comment>
<dbReference type="InterPro" id="IPR042242">
    <property type="entry name" value="RecO_C"/>
</dbReference>
<dbReference type="InterPro" id="IPR003717">
    <property type="entry name" value="RecO"/>
</dbReference>
<name>A0A9E8CQF3_9HYPH</name>
<dbReference type="AlphaFoldDB" id="A0A9E8CQF3"/>
<dbReference type="InterPro" id="IPR012340">
    <property type="entry name" value="NA-bd_OB-fold"/>
</dbReference>
<dbReference type="PANTHER" id="PTHR33991">
    <property type="entry name" value="DNA REPAIR PROTEIN RECO"/>
    <property type="match status" value="1"/>
</dbReference>
<keyword evidence="5 7" id="KW-0234">DNA repair</keyword>
<evidence type="ECO:0000256" key="4">
    <source>
        <dbReference type="ARBA" id="ARBA00023172"/>
    </source>
</evidence>
<dbReference type="SUPFAM" id="SSF50249">
    <property type="entry name" value="Nucleic acid-binding proteins"/>
    <property type="match status" value="1"/>
</dbReference>
<dbReference type="GO" id="GO:0006310">
    <property type="term" value="P:DNA recombination"/>
    <property type="evidence" value="ECO:0007669"/>
    <property type="project" value="UniProtKB-UniRule"/>
</dbReference>
<dbReference type="PANTHER" id="PTHR33991:SF1">
    <property type="entry name" value="DNA REPAIR PROTEIN RECO"/>
    <property type="match status" value="1"/>
</dbReference>
<evidence type="ECO:0000256" key="7">
    <source>
        <dbReference type="HAMAP-Rule" id="MF_00201"/>
    </source>
</evidence>
<sequence length="253" mass="27304">MEWTDEGTIIGLKAHGESAVILEAMTREHGRHLGLVRGGRSAKAQASLQPGNNVSLTWRARLDEHLGEYKVELLTSHAARLIAAPVALYGLGTIAGLLRLLPERDPHPGLYEGLSILVAHLDEAEMAPALIIRFELAMLTELGFGLDLARCAVTGSPDDLSHVSPKSGKAVSRRAAQPYLDRLLKLPSFLVEGQGGRRPSPADILSGFALTGFFLRRHILEPRGLREPPERERLVEMATRAAANAPPAESSTG</sequence>
<evidence type="ECO:0000259" key="8">
    <source>
        <dbReference type="Pfam" id="PF11967"/>
    </source>
</evidence>
<evidence type="ECO:0000256" key="2">
    <source>
        <dbReference type="ARBA" id="ARBA00021310"/>
    </source>
</evidence>
<dbReference type="InterPro" id="IPR022572">
    <property type="entry name" value="DNA_rep/recomb_RecO_N"/>
</dbReference>
<dbReference type="NCBIfam" id="TIGR00613">
    <property type="entry name" value="reco"/>
    <property type="match status" value="1"/>
</dbReference>
<reference evidence="9" key="1">
    <citation type="submission" date="2022-08" db="EMBL/GenBank/DDBJ databases">
        <title>Complete Genome Sequences of 2 Bosea sp. soil isolates.</title>
        <authorList>
            <person name="Alvarez Arevalo M."/>
            <person name="Sterndorff E.B."/>
            <person name="Faurdal D."/>
            <person name="Joergensen T.S."/>
            <person name="Weber T."/>
        </authorList>
    </citation>
    <scope>NUCLEOTIDE SEQUENCE</scope>
    <source>
        <strain evidence="9">NBC_00436</strain>
    </source>
</reference>
<comment type="similarity">
    <text evidence="1 7">Belongs to the RecO family.</text>
</comment>
<organism evidence="9">
    <name type="scientific">Bosea sp. NBC_00436</name>
    <dbReference type="NCBI Taxonomy" id="2969620"/>
    <lineage>
        <taxon>Bacteria</taxon>
        <taxon>Pseudomonadati</taxon>
        <taxon>Pseudomonadota</taxon>
        <taxon>Alphaproteobacteria</taxon>
        <taxon>Hyphomicrobiales</taxon>
        <taxon>Boseaceae</taxon>
        <taxon>Bosea</taxon>
    </lineage>
</organism>
<dbReference type="Gene3D" id="1.20.1440.120">
    <property type="entry name" value="Recombination protein O, C-terminal domain"/>
    <property type="match status" value="1"/>
</dbReference>
<proteinExistence type="inferred from homology"/>
<evidence type="ECO:0000256" key="3">
    <source>
        <dbReference type="ARBA" id="ARBA00022763"/>
    </source>
</evidence>
<protein>
    <recommendedName>
        <fullName evidence="2 7">DNA repair protein RecO</fullName>
    </recommendedName>
    <alternativeName>
        <fullName evidence="6 7">Recombination protein O</fullName>
    </alternativeName>
</protein>
<dbReference type="EMBL" id="CP102774">
    <property type="protein sequence ID" value="UZF88184.1"/>
    <property type="molecule type" value="Genomic_DNA"/>
</dbReference>
<dbReference type="GO" id="GO:0006302">
    <property type="term" value="P:double-strand break repair"/>
    <property type="evidence" value="ECO:0007669"/>
    <property type="project" value="TreeGrafter"/>
</dbReference>
<dbReference type="Pfam" id="PF11967">
    <property type="entry name" value="RecO_N"/>
    <property type="match status" value="1"/>
</dbReference>
<evidence type="ECO:0000256" key="6">
    <source>
        <dbReference type="ARBA" id="ARBA00033409"/>
    </source>
</evidence>
<dbReference type="Gene3D" id="2.40.50.140">
    <property type="entry name" value="Nucleic acid-binding proteins"/>
    <property type="match status" value="1"/>
</dbReference>
<keyword evidence="3 7" id="KW-0227">DNA damage</keyword>
<dbReference type="InterPro" id="IPR037278">
    <property type="entry name" value="ARFGAP/RecO"/>
</dbReference>
<evidence type="ECO:0000256" key="5">
    <source>
        <dbReference type="ARBA" id="ARBA00023204"/>
    </source>
</evidence>
<dbReference type="HAMAP" id="MF_00201">
    <property type="entry name" value="RecO"/>
    <property type="match status" value="1"/>
</dbReference>
<dbReference type="SUPFAM" id="SSF57863">
    <property type="entry name" value="ArfGap/RecO-like zinc finger"/>
    <property type="match status" value="1"/>
</dbReference>
<feature type="domain" description="DNA replication/recombination mediator RecO N-terminal" evidence="8">
    <location>
        <begin position="1"/>
        <end position="74"/>
    </location>
</feature>
<dbReference type="Pfam" id="PF02565">
    <property type="entry name" value="RecO_C"/>
    <property type="match status" value="1"/>
</dbReference>
<keyword evidence="4 7" id="KW-0233">DNA recombination</keyword>
<accession>A0A9E8CQF3</accession>
<gene>
    <name evidence="7 9" type="primary">recO</name>
    <name evidence="9" type="ORF">NWE54_05175</name>
</gene>
<evidence type="ECO:0000256" key="1">
    <source>
        <dbReference type="ARBA" id="ARBA00007452"/>
    </source>
</evidence>
<evidence type="ECO:0000313" key="9">
    <source>
        <dbReference type="EMBL" id="UZF88184.1"/>
    </source>
</evidence>